<evidence type="ECO:0000313" key="1">
    <source>
        <dbReference type="EMBL" id="KAJ9702944.1"/>
    </source>
</evidence>
<dbReference type="Proteomes" id="UP001168098">
    <property type="component" value="Unassembled WGS sequence"/>
</dbReference>
<gene>
    <name evidence="1" type="ORF">PVL29_004617</name>
</gene>
<comment type="caution">
    <text evidence="1">The sequence shown here is derived from an EMBL/GenBank/DDBJ whole genome shotgun (WGS) entry which is preliminary data.</text>
</comment>
<reference evidence="1 2" key="1">
    <citation type="journal article" date="2023" name="BMC Biotechnol.">
        <title>Vitis rotundifolia cv Carlos genome sequencing.</title>
        <authorList>
            <person name="Huff M."/>
            <person name="Hulse-Kemp A."/>
            <person name="Scheffler B."/>
            <person name="Youngblood R."/>
            <person name="Simpson S."/>
            <person name="Babiker E."/>
            <person name="Staton M."/>
        </authorList>
    </citation>
    <scope>NUCLEOTIDE SEQUENCE [LARGE SCALE GENOMIC DNA]</scope>
    <source>
        <tissue evidence="1">Leaf</tissue>
    </source>
</reference>
<accession>A0AA39AAR6</accession>
<organism evidence="1 2">
    <name type="scientific">Vitis rotundifolia</name>
    <name type="common">Muscadine grape</name>
    <dbReference type="NCBI Taxonomy" id="103349"/>
    <lineage>
        <taxon>Eukaryota</taxon>
        <taxon>Viridiplantae</taxon>
        <taxon>Streptophyta</taxon>
        <taxon>Embryophyta</taxon>
        <taxon>Tracheophyta</taxon>
        <taxon>Spermatophyta</taxon>
        <taxon>Magnoliopsida</taxon>
        <taxon>eudicotyledons</taxon>
        <taxon>Gunneridae</taxon>
        <taxon>Pentapetalae</taxon>
        <taxon>rosids</taxon>
        <taxon>Vitales</taxon>
        <taxon>Vitaceae</taxon>
        <taxon>Viteae</taxon>
        <taxon>Vitis</taxon>
    </lineage>
</organism>
<sequence>MNVNLPFESQSTAWKCLFHHHPNRKFVVSQFSTVPQGILDIIQTMVHAAHLMGVFVNVMSVLSIFHPNAHSILAGSLSVKIVWFPQSVLVFLSSFINFESPYLPSFDSPDEYHSQTIVCRGEPKNNFESTTRVDHMVSIRIDTD</sequence>
<keyword evidence="2" id="KW-1185">Reference proteome</keyword>
<dbReference type="EMBL" id="JARBHA010000004">
    <property type="protein sequence ID" value="KAJ9702944.1"/>
    <property type="molecule type" value="Genomic_DNA"/>
</dbReference>
<name>A0AA39AAR6_VITRO</name>
<protein>
    <submittedName>
        <fullName evidence="1">Uncharacterized protein</fullName>
    </submittedName>
</protein>
<dbReference type="AlphaFoldDB" id="A0AA39AAR6"/>
<evidence type="ECO:0000313" key="2">
    <source>
        <dbReference type="Proteomes" id="UP001168098"/>
    </source>
</evidence>
<proteinExistence type="predicted"/>